<keyword evidence="10" id="KW-1185">Reference proteome</keyword>
<name>E8X231_GRATM</name>
<keyword evidence="5" id="KW-0408">Iron</keyword>
<keyword evidence="3" id="KW-1003">Cell membrane</keyword>
<evidence type="ECO:0000256" key="2">
    <source>
        <dbReference type="ARBA" id="ARBA00022448"/>
    </source>
</evidence>
<dbReference type="GO" id="GO:0006826">
    <property type="term" value="P:iron ion transport"/>
    <property type="evidence" value="ECO:0007669"/>
    <property type="project" value="UniProtKB-KW"/>
</dbReference>
<dbReference type="GO" id="GO:0016887">
    <property type="term" value="F:ATP hydrolysis activity"/>
    <property type="evidence" value="ECO:0007669"/>
    <property type="project" value="InterPro"/>
</dbReference>
<dbReference type="PaxDb" id="1198114-AciX9_3263"/>
<evidence type="ECO:0000313" key="10">
    <source>
        <dbReference type="Proteomes" id="UP000000343"/>
    </source>
</evidence>
<dbReference type="RefSeq" id="WP_013581586.1">
    <property type="nucleotide sequence ID" value="NC_015064.1"/>
</dbReference>
<dbReference type="STRING" id="1198114.AciX9_3263"/>
<dbReference type="Pfam" id="PF13304">
    <property type="entry name" value="AAA_21"/>
    <property type="match status" value="1"/>
</dbReference>
<evidence type="ECO:0000256" key="1">
    <source>
        <dbReference type="ARBA" id="ARBA00004202"/>
    </source>
</evidence>
<evidence type="ECO:0000256" key="4">
    <source>
        <dbReference type="ARBA" id="ARBA00022496"/>
    </source>
</evidence>
<dbReference type="Gene3D" id="3.40.50.300">
    <property type="entry name" value="P-loop containing nucleotide triphosphate hydrolases"/>
    <property type="match status" value="2"/>
</dbReference>
<evidence type="ECO:0000256" key="6">
    <source>
        <dbReference type="ARBA" id="ARBA00023065"/>
    </source>
</evidence>
<organism evidence="10">
    <name type="scientific">Granulicella tundricola (strain ATCC BAA-1859 / DSM 23138 / MP5ACTX9)</name>
    <dbReference type="NCBI Taxonomy" id="1198114"/>
    <lineage>
        <taxon>Bacteria</taxon>
        <taxon>Pseudomonadati</taxon>
        <taxon>Acidobacteriota</taxon>
        <taxon>Terriglobia</taxon>
        <taxon>Terriglobales</taxon>
        <taxon>Acidobacteriaceae</taxon>
        <taxon>Granulicella</taxon>
    </lineage>
</organism>
<gene>
    <name evidence="9" type="ordered locus">AciX9_3263</name>
</gene>
<sequence>MLKSITLLPERITNPTAYPFSVPAISTFRRLDITSRVLCFAGENGTGKSTLLEAIAAHIGFGREGGNRDMRFETSESVAATEPLIRALRLGFDKRTGEGFFFRAESLFSVATQIDEWDSDSSFGGKIRDSYGGVSLHDHSHGETFFTVLDHKFRRSGLFLLNEPEAALSPQRQLAFLVLIHATLRDYKDAQFIISTHSPLLLGYPGAQIVSFDGGRLQPIDYDRTYPYLIIRRFLTDRTQMLEDLFRNPEADPDDQSTLFD</sequence>
<dbReference type="KEGG" id="acm:AciX9_3263"/>
<dbReference type="PANTHER" id="PTHR42771">
    <property type="entry name" value="IRON(3+)-HYDROXAMATE IMPORT ATP-BINDING PROTEIN FHUC"/>
    <property type="match status" value="1"/>
</dbReference>
<evidence type="ECO:0000256" key="5">
    <source>
        <dbReference type="ARBA" id="ARBA00023004"/>
    </source>
</evidence>
<reference evidence="10" key="1">
    <citation type="submission" date="2011-01" db="EMBL/GenBank/DDBJ databases">
        <title>Complete sequence of chromosome of Acidobacterium sp. MP5ACTX9.</title>
        <authorList>
            <consortium name="US DOE Joint Genome Institute"/>
            <person name="Lucas S."/>
            <person name="Copeland A."/>
            <person name="Lapidus A."/>
            <person name="Cheng J.-F."/>
            <person name="Goodwin L."/>
            <person name="Pitluck S."/>
            <person name="Teshima H."/>
            <person name="Detter J.C."/>
            <person name="Han C."/>
            <person name="Tapia R."/>
            <person name="Land M."/>
            <person name="Hauser L."/>
            <person name="Kyrpides N."/>
            <person name="Ivanova N."/>
            <person name="Ovchinnikova G."/>
            <person name="Pagani I."/>
            <person name="Rawat S.R."/>
            <person name="Mannisto M."/>
            <person name="Haggblom M.M."/>
            <person name="Woyke T."/>
        </authorList>
    </citation>
    <scope>NUCLEOTIDE SEQUENCE [LARGE SCALE GENOMIC DNA]</scope>
    <source>
        <strain evidence="10">MP5ACTX9</strain>
    </source>
</reference>
<dbReference type="InterPro" id="IPR003959">
    <property type="entry name" value="ATPase_AAA_core"/>
</dbReference>
<keyword evidence="4" id="KW-0410">Iron transport</keyword>
<dbReference type="eggNOG" id="COG3910">
    <property type="taxonomic scope" value="Bacteria"/>
</dbReference>
<accession>E8X231</accession>
<evidence type="ECO:0000256" key="3">
    <source>
        <dbReference type="ARBA" id="ARBA00022475"/>
    </source>
</evidence>
<dbReference type="EMBL" id="CP002480">
    <property type="protein sequence ID" value="ADW70274.1"/>
    <property type="molecule type" value="Genomic_DNA"/>
</dbReference>
<dbReference type="GO" id="GO:0005886">
    <property type="term" value="C:plasma membrane"/>
    <property type="evidence" value="ECO:0007669"/>
    <property type="project" value="UniProtKB-SubCell"/>
</dbReference>
<keyword evidence="7" id="KW-0472">Membrane</keyword>
<dbReference type="SUPFAM" id="SSF52540">
    <property type="entry name" value="P-loop containing nucleoside triphosphate hydrolases"/>
    <property type="match status" value="1"/>
</dbReference>
<dbReference type="OrthoDB" id="9784297at2"/>
<feature type="domain" description="AAA+ ATPase" evidence="8">
    <location>
        <begin position="34"/>
        <end position="216"/>
    </location>
</feature>
<dbReference type="HOGENOM" id="CLU_079631_2_0_0"/>
<proteinExistence type="predicted"/>
<dbReference type="InterPro" id="IPR027417">
    <property type="entry name" value="P-loop_NTPase"/>
</dbReference>
<dbReference type="Proteomes" id="UP000000343">
    <property type="component" value="Chromosome"/>
</dbReference>
<dbReference type="GO" id="GO:0005524">
    <property type="term" value="F:ATP binding"/>
    <property type="evidence" value="ECO:0007669"/>
    <property type="project" value="InterPro"/>
</dbReference>
<comment type="subcellular location">
    <subcellularLocation>
        <location evidence="1">Cell membrane</location>
        <topology evidence="1">Peripheral membrane protein</topology>
    </subcellularLocation>
</comment>
<evidence type="ECO:0000256" key="7">
    <source>
        <dbReference type="ARBA" id="ARBA00023136"/>
    </source>
</evidence>
<evidence type="ECO:0000313" key="9">
    <source>
        <dbReference type="EMBL" id="ADW70274.1"/>
    </source>
</evidence>
<dbReference type="InterPro" id="IPR051535">
    <property type="entry name" value="Siderophore_ABC-ATPase"/>
</dbReference>
<keyword evidence="6" id="KW-0406">Ion transport</keyword>
<evidence type="ECO:0000259" key="8">
    <source>
        <dbReference type="SMART" id="SM00382"/>
    </source>
</evidence>
<dbReference type="AlphaFoldDB" id="E8X231"/>
<dbReference type="SMART" id="SM00382">
    <property type="entry name" value="AAA"/>
    <property type="match status" value="1"/>
</dbReference>
<dbReference type="InterPro" id="IPR003593">
    <property type="entry name" value="AAA+_ATPase"/>
</dbReference>
<keyword evidence="2" id="KW-0813">Transport</keyword>
<protein>
    <submittedName>
        <fullName evidence="9">AAA ATPase</fullName>
    </submittedName>
</protein>
<dbReference type="PANTHER" id="PTHR42771:SF2">
    <property type="entry name" value="IRON(3+)-HYDROXAMATE IMPORT ATP-BINDING PROTEIN FHUC"/>
    <property type="match status" value="1"/>
</dbReference>